<evidence type="ECO:0008006" key="4">
    <source>
        <dbReference type="Google" id="ProtNLM"/>
    </source>
</evidence>
<dbReference type="STRING" id="688867.SAMN05660236_3055"/>
<dbReference type="AlphaFoldDB" id="A0A1T5LEP3"/>
<evidence type="ECO:0000313" key="3">
    <source>
        <dbReference type="Proteomes" id="UP000190961"/>
    </source>
</evidence>
<feature type="signal peptide" evidence="1">
    <location>
        <begin position="1"/>
        <end position="21"/>
    </location>
</feature>
<reference evidence="2 3" key="1">
    <citation type="submission" date="2017-02" db="EMBL/GenBank/DDBJ databases">
        <authorList>
            <person name="Peterson S.W."/>
        </authorList>
    </citation>
    <scope>NUCLEOTIDE SEQUENCE [LARGE SCALE GENOMIC DNA]</scope>
    <source>
        <strain evidence="2 3">DSM 25262</strain>
    </source>
</reference>
<evidence type="ECO:0000313" key="2">
    <source>
        <dbReference type="EMBL" id="SKC74324.1"/>
    </source>
</evidence>
<dbReference type="OrthoDB" id="9814627at2"/>
<dbReference type="RefSeq" id="WP_079687613.1">
    <property type="nucleotide sequence ID" value="NZ_FUZU01000002.1"/>
</dbReference>
<proteinExistence type="predicted"/>
<feature type="chain" id="PRO_5013273308" description="YD repeat-containing protein" evidence="1">
    <location>
        <begin position="22"/>
        <end position="378"/>
    </location>
</feature>
<keyword evidence="3" id="KW-1185">Reference proteome</keyword>
<evidence type="ECO:0000256" key="1">
    <source>
        <dbReference type="SAM" id="SignalP"/>
    </source>
</evidence>
<dbReference type="EMBL" id="FUZU01000002">
    <property type="protein sequence ID" value="SKC74324.1"/>
    <property type="molecule type" value="Genomic_DNA"/>
</dbReference>
<keyword evidence="1" id="KW-0732">Signal</keyword>
<dbReference type="Proteomes" id="UP000190961">
    <property type="component" value="Unassembled WGS sequence"/>
</dbReference>
<organism evidence="2 3">
    <name type="scientific">Ohtaekwangia koreensis</name>
    <dbReference type="NCBI Taxonomy" id="688867"/>
    <lineage>
        <taxon>Bacteria</taxon>
        <taxon>Pseudomonadati</taxon>
        <taxon>Bacteroidota</taxon>
        <taxon>Cytophagia</taxon>
        <taxon>Cytophagales</taxon>
        <taxon>Fulvivirgaceae</taxon>
        <taxon>Ohtaekwangia</taxon>
    </lineage>
</organism>
<accession>A0A1T5LEP3</accession>
<name>A0A1T5LEP3_9BACT</name>
<gene>
    <name evidence="2" type="ORF">SAMN05660236_3055</name>
</gene>
<protein>
    <recommendedName>
        <fullName evidence="4">YD repeat-containing protein</fullName>
    </recommendedName>
</protein>
<sequence length="378" mass="42911">MIKKVVSIFLVIIVVSYSVDAQPTTGFAFQDIIKPSANAANFPRYGNTTVDYSRGIVQQKIELLSLSEGPLKHTVSLMYNQNGIKVEDAPSWVGSSWFLNAGGVIIRETRGTEDERYIYGNIKSKSFPKFDFNPSTWSNVTNTFRLDKAVYDEDEKNWACGTDTSPDKFIFNFSGYQGYFFINKDGFPVSDKFKIKYTETRRTEESVYTDITSWEAIGKDGTIYLFEQPEKSSSVYGGNTWRCRGGNSALINTAWYLTKIISADGKNRIEFEYDLTYKGNKSIRNSKNEYYQIISNCGEEERSYQAVYADLYAESIFLSKIKTSELTVSFYTSATNVKAVKRRLDKIEIKSSDEAIPSNKKQIEFLYKDCSPASATES</sequence>